<dbReference type="EMBL" id="QJTJ01000035">
    <property type="protein sequence ID" value="PYF03042.1"/>
    <property type="molecule type" value="Genomic_DNA"/>
</dbReference>
<evidence type="ECO:0000313" key="2">
    <source>
        <dbReference type="EMBL" id="PYF03042.1"/>
    </source>
</evidence>
<organism evidence="2 3">
    <name type="scientific">Ureibacillus chungkukjangi</name>
    <dbReference type="NCBI Taxonomy" id="1202712"/>
    <lineage>
        <taxon>Bacteria</taxon>
        <taxon>Bacillati</taxon>
        <taxon>Bacillota</taxon>
        <taxon>Bacilli</taxon>
        <taxon>Bacillales</taxon>
        <taxon>Caryophanaceae</taxon>
        <taxon>Ureibacillus</taxon>
    </lineage>
</organism>
<evidence type="ECO:0000259" key="1">
    <source>
        <dbReference type="PROSITE" id="PS51704"/>
    </source>
</evidence>
<dbReference type="Proteomes" id="UP000247416">
    <property type="component" value="Unassembled WGS sequence"/>
</dbReference>
<proteinExistence type="predicted"/>
<name>A0A318TDJ4_9BACL</name>
<dbReference type="PANTHER" id="PTHR46211">
    <property type="entry name" value="GLYCEROPHOSPHORYL DIESTER PHOSPHODIESTERASE"/>
    <property type="match status" value="1"/>
</dbReference>
<dbReference type="OrthoDB" id="384721at2"/>
<dbReference type="SUPFAM" id="SSF51695">
    <property type="entry name" value="PLC-like phosphodiesterases"/>
    <property type="match status" value="1"/>
</dbReference>
<accession>A0A318TDJ4</accession>
<dbReference type="Gene3D" id="3.20.20.190">
    <property type="entry name" value="Phosphatidylinositol (PI) phosphodiesterase"/>
    <property type="match status" value="1"/>
</dbReference>
<feature type="domain" description="GP-PDE" evidence="1">
    <location>
        <begin position="5"/>
        <end position="237"/>
    </location>
</feature>
<reference evidence="2 3" key="1">
    <citation type="submission" date="2018-06" db="EMBL/GenBank/DDBJ databases">
        <title>Genomic Encyclopedia of Archaeal and Bacterial Type Strains, Phase II (KMG-II): from individual species to whole genera.</title>
        <authorList>
            <person name="Goeker M."/>
        </authorList>
    </citation>
    <scope>NUCLEOTIDE SEQUENCE [LARGE SCALE GENOMIC DNA]</scope>
    <source>
        <strain evidence="2 3">KACC 16626</strain>
    </source>
</reference>
<dbReference type="PROSITE" id="PS51704">
    <property type="entry name" value="GP_PDE"/>
    <property type="match status" value="1"/>
</dbReference>
<dbReference type="Pfam" id="PF03009">
    <property type="entry name" value="GDPD"/>
    <property type="match status" value="1"/>
</dbReference>
<keyword evidence="3" id="KW-1185">Reference proteome</keyword>
<dbReference type="GO" id="GO:0006629">
    <property type="term" value="P:lipid metabolic process"/>
    <property type="evidence" value="ECO:0007669"/>
    <property type="project" value="InterPro"/>
</dbReference>
<dbReference type="RefSeq" id="WP_107934864.1">
    <property type="nucleotide sequence ID" value="NZ_CP085009.1"/>
</dbReference>
<gene>
    <name evidence="2" type="ORF">BJ095_13530</name>
</gene>
<dbReference type="InterPro" id="IPR030395">
    <property type="entry name" value="GP_PDE_dom"/>
</dbReference>
<sequence>MTKRIPIFAHRGASGYALENSFKAFEKARKLGADGIELDVQCTKDNCLVVFHDIELFRLTGVKKKINECTYEELRRYSLGKHILRRFSKDKIPTLTEVVEWANLHNLPLNIELKESLLENRNAVIDGLRGLELPKGSHFSSFHDELLRIVKMQRPEFQTAIIITKKYNWQELSKQSHIDAVHAHKRYYKREYFRACIDTGKGLRYYSITGKESFLAYPDPSVIGWITDFPDIVAKAERSKNNKIDVQF</sequence>
<evidence type="ECO:0000313" key="3">
    <source>
        <dbReference type="Proteomes" id="UP000247416"/>
    </source>
</evidence>
<dbReference type="InterPro" id="IPR017946">
    <property type="entry name" value="PLC-like_Pdiesterase_TIM-brl"/>
</dbReference>
<dbReference type="AlphaFoldDB" id="A0A318TDJ4"/>
<dbReference type="GO" id="GO:0008081">
    <property type="term" value="F:phosphoric diester hydrolase activity"/>
    <property type="evidence" value="ECO:0007669"/>
    <property type="project" value="InterPro"/>
</dbReference>
<comment type="caution">
    <text evidence="2">The sequence shown here is derived from an EMBL/GenBank/DDBJ whole genome shotgun (WGS) entry which is preliminary data.</text>
</comment>
<protein>
    <submittedName>
        <fullName evidence="2">Glycerophosphoryl diester phosphodiesterase</fullName>
    </submittedName>
</protein>
<dbReference type="PANTHER" id="PTHR46211:SF1">
    <property type="entry name" value="GLYCEROPHOSPHODIESTER PHOSPHODIESTERASE, CYTOPLASMIC"/>
    <property type="match status" value="1"/>
</dbReference>